<gene>
    <name evidence="1" type="ORF">FSB75_05005</name>
</gene>
<dbReference type="AlphaFoldDB" id="A0A5B8UGQ6"/>
<evidence type="ECO:0000313" key="1">
    <source>
        <dbReference type="EMBL" id="QEC55289.1"/>
    </source>
</evidence>
<protein>
    <submittedName>
        <fullName evidence="1">DUF3124 domain-containing protein</fullName>
    </submittedName>
</protein>
<proteinExistence type="predicted"/>
<dbReference type="KEGG" id="fgg:FSB75_05005"/>
<dbReference type="PROSITE" id="PS51257">
    <property type="entry name" value="PROKAR_LIPOPROTEIN"/>
    <property type="match status" value="1"/>
</dbReference>
<dbReference type="Pfam" id="PF11322">
    <property type="entry name" value="DUF3124"/>
    <property type="match status" value="1"/>
</dbReference>
<dbReference type="EMBL" id="CP042433">
    <property type="protein sequence ID" value="QEC55289.1"/>
    <property type="molecule type" value="Genomic_DNA"/>
</dbReference>
<dbReference type="InterPro" id="IPR021471">
    <property type="entry name" value="DUF3124"/>
</dbReference>
<accession>A0A5B8UGQ6</accession>
<keyword evidence="2" id="KW-1185">Reference proteome</keyword>
<organism evidence="1 2">
    <name type="scientific">Flavisolibacter ginsenosidimutans</name>
    <dbReference type="NCBI Taxonomy" id="661481"/>
    <lineage>
        <taxon>Bacteria</taxon>
        <taxon>Pseudomonadati</taxon>
        <taxon>Bacteroidota</taxon>
        <taxon>Chitinophagia</taxon>
        <taxon>Chitinophagales</taxon>
        <taxon>Chitinophagaceae</taxon>
        <taxon>Flavisolibacter</taxon>
    </lineage>
</organism>
<name>A0A5B8UGQ6_9BACT</name>
<dbReference type="OrthoDB" id="283474at2"/>
<reference evidence="1 2" key="1">
    <citation type="journal article" date="2015" name="Int. J. Syst. Evol. Microbiol.">
        <title>Flavisolibacter ginsenosidimutans sp. nov., with ginsenoside-converting activity isolated from soil used for cultivating ginseng.</title>
        <authorList>
            <person name="Zhao Y."/>
            <person name="Liu Q."/>
            <person name="Kang M.S."/>
            <person name="Jin F."/>
            <person name="Yu H."/>
            <person name="Im W.T."/>
        </authorList>
    </citation>
    <scope>NUCLEOTIDE SEQUENCE [LARGE SCALE GENOMIC DNA]</scope>
    <source>
        <strain evidence="1 2">Gsoil 636</strain>
    </source>
</reference>
<dbReference type="RefSeq" id="WP_146783689.1">
    <property type="nucleotide sequence ID" value="NZ_BAABIO010000006.1"/>
</dbReference>
<dbReference type="Proteomes" id="UP000321204">
    <property type="component" value="Chromosome"/>
</dbReference>
<evidence type="ECO:0000313" key="2">
    <source>
        <dbReference type="Proteomes" id="UP000321204"/>
    </source>
</evidence>
<sequence length="168" mass="18444">MKKTKQTFAMLCLLALFACQDRNKTKTGLPSRVYHYVSLDTTALADKHAVYVPVYSHIYTEDGTTTINLGVTLSVRNTSSVDSFYVTDVVYYGSQGEILKHYLPSPVIVKPMSSVEFVVERVESEGGAGANFVVKWGATKSGIEPLIQTVMIESAFGISFVTNGIEMK</sequence>